<evidence type="ECO:0000313" key="2">
    <source>
        <dbReference type="EMBL" id="KAG6488083.1"/>
    </source>
</evidence>
<accession>A0A8J5FP81</accession>
<feature type="compositionally biased region" description="Basic and acidic residues" evidence="1">
    <location>
        <begin position="33"/>
        <end position="49"/>
    </location>
</feature>
<keyword evidence="3" id="KW-1185">Reference proteome</keyword>
<evidence type="ECO:0000256" key="1">
    <source>
        <dbReference type="SAM" id="MobiDB-lite"/>
    </source>
</evidence>
<feature type="region of interest" description="Disordered" evidence="1">
    <location>
        <begin position="1"/>
        <end position="57"/>
    </location>
</feature>
<gene>
    <name evidence="2" type="ORF">ZIOFF_056841</name>
</gene>
<dbReference type="Proteomes" id="UP000734854">
    <property type="component" value="Unassembled WGS sequence"/>
</dbReference>
<comment type="caution">
    <text evidence="2">The sequence shown here is derived from an EMBL/GenBank/DDBJ whole genome shotgun (WGS) entry which is preliminary data.</text>
</comment>
<name>A0A8J5FP81_ZINOF</name>
<evidence type="ECO:0000313" key="3">
    <source>
        <dbReference type="Proteomes" id="UP000734854"/>
    </source>
</evidence>
<dbReference type="EMBL" id="JACMSC010000015">
    <property type="protein sequence ID" value="KAG6488083.1"/>
    <property type="molecule type" value="Genomic_DNA"/>
</dbReference>
<feature type="compositionally biased region" description="Basic and acidic residues" evidence="1">
    <location>
        <begin position="1"/>
        <end position="25"/>
    </location>
</feature>
<dbReference type="AlphaFoldDB" id="A0A8J5FP81"/>
<reference evidence="2 3" key="1">
    <citation type="submission" date="2020-08" db="EMBL/GenBank/DDBJ databases">
        <title>Plant Genome Project.</title>
        <authorList>
            <person name="Zhang R.-G."/>
        </authorList>
    </citation>
    <scope>NUCLEOTIDE SEQUENCE [LARGE SCALE GENOMIC DNA]</scope>
    <source>
        <tissue evidence="2">Rhizome</tissue>
    </source>
</reference>
<feature type="region of interest" description="Disordered" evidence="1">
    <location>
        <begin position="184"/>
        <end position="233"/>
    </location>
</feature>
<organism evidence="2 3">
    <name type="scientific">Zingiber officinale</name>
    <name type="common">Ginger</name>
    <name type="synonym">Amomum zingiber</name>
    <dbReference type="NCBI Taxonomy" id="94328"/>
    <lineage>
        <taxon>Eukaryota</taxon>
        <taxon>Viridiplantae</taxon>
        <taxon>Streptophyta</taxon>
        <taxon>Embryophyta</taxon>
        <taxon>Tracheophyta</taxon>
        <taxon>Spermatophyta</taxon>
        <taxon>Magnoliopsida</taxon>
        <taxon>Liliopsida</taxon>
        <taxon>Zingiberales</taxon>
        <taxon>Zingiberaceae</taxon>
        <taxon>Zingiber</taxon>
    </lineage>
</organism>
<feature type="compositionally biased region" description="Basic and acidic residues" evidence="1">
    <location>
        <begin position="212"/>
        <end position="222"/>
    </location>
</feature>
<sequence length="421" mass="46356">MRESGNESQGVKHNERWKQEEDLLSKAKSSAKKGKEDIYRCQEGSERPRPWHPSNGRPPDCFLARFSDYILVRSLDQVLVRPPDYFLARSSDYILVRSSMGHASRLLLGQVFILHLGQVSRSSTGQASRLLLGQVFRLLPGHVSRPGPKQTFQNPANFARGTHVSTAIKLASVSRNRKHAQWMQRQAVSARHSDDPLSSSRTPLRNGPADPASHEANRDSDLQHQPFNALRPPMQHERAAATKLLERRSRASGPRPGPCVCCMGPGRRLRGAHMGGRFACETMWPPPSRSAGAEGWTRGTSRSLLAALPLARQKKRGGARGVGQVLNDRIAFGVTWACHDHGVAGTWKGRVEWVIEIATESVASGLPPAKAETRHFNRRKMSPAQTVRSRPQNNGDLFGPLPLAVAAIAVPLLSLCMPSPL</sequence>
<protein>
    <submittedName>
        <fullName evidence="2">Uncharacterized protein</fullName>
    </submittedName>
</protein>
<proteinExistence type="predicted"/>